<reference evidence="3 4" key="1">
    <citation type="submission" date="2018-01" db="EMBL/GenBank/DDBJ databases">
        <authorList>
            <person name="Clerissi C."/>
        </authorList>
    </citation>
    <scope>NUCLEOTIDE SEQUENCE [LARGE SCALE GENOMIC DNA]</scope>
    <source>
        <strain evidence="1">Cupriavidus taiwanensis STM 6082</strain>
        <strain evidence="2">Cupriavidus taiwanensis STM 6160</strain>
        <plasmid evidence="2">II</plasmid>
        <plasmid evidence="3">ii</plasmid>
    </source>
</reference>
<accession>A0A375HPZ7</accession>
<evidence type="ECO:0000313" key="2">
    <source>
        <dbReference type="EMBL" id="SPD59086.1"/>
    </source>
</evidence>
<protein>
    <submittedName>
        <fullName evidence="2">Uncharacterized protein</fullName>
    </submittedName>
</protein>
<evidence type="ECO:0000313" key="3">
    <source>
        <dbReference type="Proteomes" id="UP000255168"/>
    </source>
</evidence>
<dbReference type="Proteomes" id="UP000255168">
    <property type="component" value="Plasmid II"/>
</dbReference>
<organism evidence="2 3">
    <name type="scientific">Cupriavidus neocaledonicus</name>
    <dbReference type="NCBI Taxonomy" id="1040979"/>
    <lineage>
        <taxon>Bacteria</taxon>
        <taxon>Pseudomonadati</taxon>
        <taxon>Pseudomonadota</taxon>
        <taxon>Betaproteobacteria</taxon>
        <taxon>Burkholderiales</taxon>
        <taxon>Burkholderiaceae</taxon>
        <taxon>Cupriavidus</taxon>
    </lineage>
</organism>
<sequence length="74" mass="9029">MPCLYARFVAKKWRERWWKWQLCWATPQNGACRAAMVRDVGRRGHFYEQNRYVAAMGLDGRRRRHFVLFLLPSR</sequence>
<keyword evidence="2" id="KW-0614">Plasmid</keyword>
<keyword evidence="4" id="KW-1185">Reference proteome</keyword>
<proteinExistence type="predicted"/>
<gene>
    <name evidence="1" type="ORF">CBM2605_B150020</name>
    <name evidence="2" type="ORF">CBM2607_MP10488</name>
</gene>
<evidence type="ECO:0000313" key="4">
    <source>
        <dbReference type="Proteomes" id="UP000256710"/>
    </source>
</evidence>
<evidence type="ECO:0000313" key="1">
    <source>
        <dbReference type="EMBL" id="SOZ39241.1"/>
    </source>
</evidence>
<geneLocation type="plasmid" evidence="2">
    <name>II</name>
</geneLocation>
<dbReference type="AlphaFoldDB" id="A0A375HPZ7"/>
<dbReference type="EMBL" id="LT984807">
    <property type="protein sequence ID" value="SPD59086.1"/>
    <property type="molecule type" value="Genomic_DNA"/>
</dbReference>
<dbReference type="Proteomes" id="UP000256710">
    <property type="component" value="Unassembled WGS sequence"/>
</dbReference>
<geneLocation type="plasmid" evidence="3">
    <name>ii</name>
</geneLocation>
<name>A0A375HPZ7_9BURK</name>
<dbReference type="EMBL" id="OFTC01000038">
    <property type="protein sequence ID" value="SOZ39241.1"/>
    <property type="molecule type" value="Genomic_DNA"/>
</dbReference>